<protein>
    <submittedName>
        <fullName evidence="2">Uncharacterized protein</fullName>
    </submittedName>
</protein>
<keyword evidence="1" id="KW-0812">Transmembrane</keyword>
<evidence type="ECO:0000313" key="2">
    <source>
        <dbReference type="EMBL" id="DAG00082.1"/>
    </source>
</evidence>
<evidence type="ECO:0000256" key="1">
    <source>
        <dbReference type="SAM" id="Phobius"/>
    </source>
</evidence>
<organism evidence="2">
    <name type="scientific">Siphoviridae sp. ctBeL15</name>
    <dbReference type="NCBI Taxonomy" id="2825374"/>
    <lineage>
        <taxon>Viruses</taxon>
        <taxon>Duplodnaviria</taxon>
        <taxon>Heunggongvirae</taxon>
        <taxon>Uroviricota</taxon>
        <taxon>Caudoviricetes</taxon>
    </lineage>
</organism>
<feature type="transmembrane region" description="Helical" evidence="1">
    <location>
        <begin position="12"/>
        <end position="32"/>
    </location>
</feature>
<dbReference type="EMBL" id="BK016176">
    <property type="protein sequence ID" value="DAG00082.1"/>
    <property type="molecule type" value="Genomic_DNA"/>
</dbReference>
<reference evidence="2" key="1">
    <citation type="journal article" date="2021" name="Proc. Natl. Acad. Sci. U.S.A.">
        <title>A Catalog of Tens of Thousands of Viruses from Human Metagenomes Reveals Hidden Associations with Chronic Diseases.</title>
        <authorList>
            <person name="Tisza M.J."/>
            <person name="Buck C.B."/>
        </authorList>
    </citation>
    <scope>NUCLEOTIDE SEQUENCE</scope>
    <source>
        <strain evidence="2">CtBeL15</strain>
    </source>
</reference>
<keyword evidence="1" id="KW-0472">Membrane</keyword>
<sequence length="62" mass="6899">MSRTRNERRRDRGWKILLGVSAFLAWGIIGEVENGGSLWLLLLAIAALVGVWTSCKALGLFR</sequence>
<proteinExistence type="predicted"/>
<keyword evidence="1" id="KW-1133">Transmembrane helix</keyword>
<feature type="transmembrane region" description="Helical" evidence="1">
    <location>
        <begin position="38"/>
        <end position="61"/>
    </location>
</feature>
<accession>A0A8S5V008</accession>
<name>A0A8S5V008_9CAUD</name>